<dbReference type="RefSeq" id="WP_264797211.1">
    <property type="nucleotide sequence ID" value="NZ_BRVS01000027.1"/>
</dbReference>
<reference evidence="1 2" key="1">
    <citation type="journal article" date="2023" name="Int. J. Syst. Evol. Microbiol.">
        <title>Arthrobacter mangrovi sp. nov., an actinobacterium isolated from the rhizosphere of a mangrove.</title>
        <authorList>
            <person name="Hamada M."/>
            <person name="Saitou S."/>
            <person name="Enomoto N."/>
            <person name="Nanri K."/>
            <person name="Hidaka K."/>
            <person name="Miura T."/>
            <person name="Tamura T."/>
        </authorList>
    </citation>
    <scope>NUCLEOTIDE SEQUENCE [LARGE SCALE GENOMIC DNA]</scope>
    <source>
        <strain evidence="1 2">NBRC 112813</strain>
    </source>
</reference>
<evidence type="ECO:0000313" key="1">
    <source>
        <dbReference type="EMBL" id="GLB69124.1"/>
    </source>
</evidence>
<gene>
    <name evidence="1" type="ORF">AHIS1636_35670</name>
</gene>
<sequence>MEWPPEQDWEDLLGQQVQIRKDGHLIRIGYVEDVTQTGDALWLENHGIDPRKLFTKADGYTATSLTAGLQNQT</sequence>
<dbReference type="EMBL" id="BRVS01000027">
    <property type="protein sequence ID" value="GLB69124.1"/>
    <property type="molecule type" value="Genomic_DNA"/>
</dbReference>
<dbReference type="Proteomes" id="UP001209654">
    <property type="component" value="Unassembled WGS sequence"/>
</dbReference>
<protein>
    <submittedName>
        <fullName evidence="1">Uncharacterized protein</fullName>
    </submittedName>
</protein>
<proteinExistence type="predicted"/>
<comment type="caution">
    <text evidence="1">The sequence shown here is derived from an EMBL/GenBank/DDBJ whole genome shotgun (WGS) entry which is preliminary data.</text>
</comment>
<evidence type="ECO:0000313" key="2">
    <source>
        <dbReference type="Proteomes" id="UP001209654"/>
    </source>
</evidence>
<keyword evidence="2" id="KW-1185">Reference proteome</keyword>
<accession>A0ABQ5MYV7</accession>
<organism evidence="1 2">
    <name type="scientific">Arthrobacter mangrovi</name>
    <dbReference type="NCBI Taxonomy" id="2966350"/>
    <lineage>
        <taxon>Bacteria</taxon>
        <taxon>Bacillati</taxon>
        <taxon>Actinomycetota</taxon>
        <taxon>Actinomycetes</taxon>
        <taxon>Micrococcales</taxon>
        <taxon>Micrococcaceae</taxon>
        <taxon>Arthrobacter</taxon>
    </lineage>
</organism>
<name>A0ABQ5MYV7_9MICC</name>